<dbReference type="EMBL" id="JBHSGR010000002">
    <property type="protein sequence ID" value="MFC4692328.1"/>
    <property type="molecule type" value="Genomic_DNA"/>
</dbReference>
<dbReference type="Proteomes" id="UP001596025">
    <property type="component" value="Unassembled WGS sequence"/>
</dbReference>
<organism evidence="1 2">
    <name type="scientific">Geodermatophilus arenarius</name>
    <dbReference type="NCBI Taxonomy" id="1137990"/>
    <lineage>
        <taxon>Bacteria</taxon>
        <taxon>Bacillati</taxon>
        <taxon>Actinomycetota</taxon>
        <taxon>Actinomycetes</taxon>
        <taxon>Geodermatophilales</taxon>
        <taxon>Geodermatophilaceae</taxon>
        <taxon>Geodermatophilus</taxon>
    </lineage>
</organism>
<dbReference type="SUPFAM" id="SSF160424">
    <property type="entry name" value="BH3703-like"/>
    <property type="match status" value="1"/>
</dbReference>
<dbReference type="InterPro" id="IPR036170">
    <property type="entry name" value="YezG-like_sf"/>
</dbReference>
<evidence type="ECO:0000313" key="1">
    <source>
        <dbReference type="EMBL" id="MFC4692328.1"/>
    </source>
</evidence>
<keyword evidence="2" id="KW-1185">Reference proteome</keyword>
<accession>A0ABV9LDY8</accession>
<dbReference type="RefSeq" id="WP_387986107.1">
    <property type="nucleotide sequence ID" value="NZ_JBHSGR010000002.1"/>
</dbReference>
<protein>
    <submittedName>
        <fullName evidence="1">Uncharacterized protein</fullName>
    </submittedName>
</protein>
<comment type="caution">
    <text evidence="1">The sequence shown here is derived from an EMBL/GenBank/DDBJ whole genome shotgun (WGS) entry which is preliminary data.</text>
</comment>
<reference evidence="2" key="1">
    <citation type="journal article" date="2019" name="Int. J. Syst. Evol. Microbiol.">
        <title>The Global Catalogue of Microorganisms (GCM) 10K type strain sequencing project: providing services to taxonomists for standard genome sequencing and annotation.</title>
        <authorList>
            <consortium name="The Broad Institute Genomics Platform"/>
            <consortium name="The Broad Institute Genome Sequencing Center for Infectious Disease"/>
            <person name="Wu L."/>
            <person name="Ma J."/>
        </authorList>
    </citation>
    <scope>NUCLEOTIDE SEQUENCE [LARGE SCALE GENOMIC DNA]</scope>
    <source>
        <strain evidence="2">CCUG 62763</strain>
    </source>
</reference>
<proteinExistence type="predicted"/>
<gene>
    <name evidence="1" type="ORF">ACFO3M_02905</name>
</gene>
<name>A0ABV9LDY8_9ACTN</name>
<evidence type="ECO:0000313" key="2">
    <source>
        <dbReference type="Proteomes" id="UP001596025"/>
    </source>
</evidence>
<sequence length="139" mass="15073">MTPPARDTTAVLRDLGAALLAAVPADAARVRYRATVVGDVRRDLLTAGPADGEPVPVPATAAVRTAVEELKRVMWTPERGTWLQTDMTLDRATSRLLPIFNADAEPDGPPLPREALVAELRDHPRPPDAVPRWMAERIG</sequence>